<keyword evidence="4" id="KW-1185">Reference proteome</keyword>
<evidence type="ECO:0000313" key="4">
    <source>
        <dbReference type="Proteomes" id="UP001491310"/>
    </source>
</evidence>
<feature type="compositionally biased region" description="Basic and acidic residues" evidence="2">
    <location>
        <begin position="37"/>
        <end position="48"/>
    </location>
</feature>
<name>A0ABR2YWL2_9CHLO</name>
<dbReference type="PANTHER" id="PTHR21531">
    <property type="entry name" value="LOW-TEMPERATURE VIABILITY PROTEIN LTV1-RELATED"/>
    <property type="match status" value="1"/>
</dbReference>
<dbReference type="Proteomes" id="UP001491310">
    <property type="component" value="Unassembled WGS sequence"/>
</dbReference>
<accession>A0ABR2YWL2</accession>
<feature type="region of interest" description="Disordered" evidence="2">
    <location>
        <begin position="206"/>
        <end position="245"/>
    </location>
</feature>
<feature type="compositionally biased region" description="Basic and acidic residues" evidence="2">
    <location>
        <begin position="459"/>
        <end position="487"/>
    </location>
</feature>
<feature type="region of interest" description="Disordered" evidence="2">
    <location>
        <begin position="397"/>
        <end position="514"/>
    </location>
</feature>
<organism evidence="3 4">
    <name type="scientific">Coccomyxa subellipsoidea</name>
    <dbReference type="NCBI Taxonomy" id="248742"/>
    <lineage>
        <taxon>Eukaryota</taxon>
        <taxon>Viridiplantae</taxon>
        <taxon>Chlorophyta</taxon>
        <taxon>core chlorophytes</taxon>
        <taxon>Trebouxiophyceae</taxon>
        <taxon>Trebouxiophyceae incertae sedis</taxon>
        <taxon>Coccomyxaceae</taxon>
        <taxon>Coccomyxa</taxon>
    </lineage>
</organism>
<comment type="caution">
    <text evidence="3">The sequence shown here is derived from an EMBL/GenBank/DDBJ whole genome shotgun (WGS) entry which is preliminary data.</text>
</comment>
<feature type="compositionally biased region" description="Acidic residues" evidence="2">
    <location>
        <begin position="218"/>
        <end position="238"/>
    </location>
</feature>
<evidence type="ECO:0008006" key="5">
    <source>
        <dbReference type="Google" id="ProtNLM"/>
    </source>
</evidence>
<evidence type="ECO:0000256" key="2">
    <source>
        <dbReference type="SAM" id="MobiDB-lite"/>
    </source>
</evidence>
<gene>
    <name evidence="3" type="ORF">WJX75_007041</name>
</gene>
<feature type="region of interest" description="Disordered" evidence="2">
    <location>
        <begin position="21"/>
        <end position="56"/>
    </location>
</feature>
<dbReference type="InterPro" id="IPR007307">
    <property type="entry name" value="Ltv1"/>
</dbReference>
<dbReference type="EMBL" id="JALJOT010000004">
    <property type="protein sequence ID" value="KAK9915989.1"/>
    <property type="molecule type" value="Genomic_DNA"/>
</dbReference>
<evidence type="ECO:0000313" key="3">
    <source>
        <dbReference type="EMBL" id="KAK9915989.1"/>
    </source>
</evidence>
<protein>
    <recommendedName>
        <fullName evidence="5">LTV-domain-containing protein</fullName>
    </recommendedName>
</protein>
<comment type="similarity">
    <text evidence="1">Belongs to the LTV1 family.</text>
</comment>
<proteinExistence type="inferred from homology"/>
<reference evidence="3 4" key="1">
    <citation type="journal article" date="2024" name="Nat. Commun.">
        <title>Phylogenomics reveals the evolutionary origins of lichenization in chlorophyte algae.</title>
        <authorList>
            <person name="Puginier C."/>
            <person name="Libourel C."/>
            <person name="Otte J."/>
            <person name="Skaloud P."/>
            <person name="Haon M."/>
            <person name="Grisel S."/>
            <person name="Petersen M."/>
            <person name="Berrin J.G."/>
            <person name="Delaux P.M."/>
            <person name="Dal Grande F."/>
            <person name="Keller J."/>
        </authorList>
    </citation>
    <scope>NUCLEOTIDE SEQUENCE [LARGE SCALE GENOMIC DNA]</scope>
    <source>
        <strain evidence="3 4">SAG 216-7</strain>
    </source>
</reference>
<dbReference type="PANTHER" id="PTHR21531:SF0">
    <property type="entry name" value="PROTEIN LTV1 HOMOLOG"/>
    <property type="match status" value="1"/>
</dbReference>
<sequence>MGRRKPFIDKKSATTYNLLYGDANEQSQANETVNSKDAARPQMGRDFDPFPPEEITWDLPNNKRKEIVELGLPDDGYDYLQHLRDPAANVFSSHDPNVPAAEGPRVFLPAAYVEPPPEDIKYVDARSLPQQTATDDVDILQVLGGVAPFARDLDEQPSNRVTDVNALNDIMRELENADDDADDAGIDDFLDDFVSTAAAKVTISNTAADRGMSQPDTAGEEDSFTEESESSEDSDDDDARGSRLGHAYVGSIASTYWRPERTDRGEGLSIVDERFEQLALEYDSDELGDLEDVEGGGAGLELYGKLLEKSVAEHSSREPAIEGLHPGQAPSQAAGAWDWHGTTDDGRIAVKKAKELLQASLLDEGADVPVVPASGDGMLHTRQWDCESVLSMQTNLDNHPSLLGEPSSSRRRATGRYAGLSADTNVSSRGDEPSPSGEGDEEAEQGEAPAASRQIMQRSKGETPEEKKQRKELVKLAKREARVIKKDTKIKHKISRRRAAANVGPSQRIVPLSS</sequence>
<evidence type="ECO:0000256" key="1">
    <source>
        <dbReference type="ARBA" id="ARBA00009078"/>
    </source>
</evidence>
<feature type="compositionally biased region" description="Polar residues" evidence="2">
    <location>
        <begin position="24"/>
        <end position="35"/>
    </location>
</feature>
<feature type="compositionally biased region" description="Basic residues" evidence="2">
    <location>
        <begin position="488"/>
        <end position="499"/>
    </location>
</feature>